<keyword evidence="2" id="KW-1185">Reference proteome</keyword>
<sequence>MVVDVSVDKQELAILNYERGEENIEIE</sequence>
<organism evidence="1 2">
    <name type="scientific">Simkania negevensis (strain ATCC VR-1471 / DSM 27360 / Z)</name>
    <dbReference type="NCBI Taxonomy" id="331113"/>
    <lineage>
        <taxon>Bacteria</taxon>
        <taxon>Pseudomonadati</taxon>
        <taxon>Chlamydiota</taxon>
        <taxon>Chlamydiia</taxon>
        <taxon>Parachlamydiales</taxon>
        <taxon>Simkaniaceae</taxon>
        <taxon>Simkania</taxon>
    </lineage>
</organism>
<dbReference type="AlphaFoldDB" id="F8L5E2"/>
<name>F8L5E2_SIMNZ</name>
<dbReference type="EMBL" id="FR872582">
    <property type="protein sequence ID" value="CCB88037.1"/>
    <property type="molecule type" value="Genomic_DNA"/>
</dbReference>
<evidence type="ECO:0000313" key="2">
    <source>
        <dbReference type="Proteomes" id="UP000000496"/>
    </source>
</evidence>
<gene>
    <name evidence="1" type="ordered locus">SNE_A01600</name>
</gene>
<evidence type="ECO:0000313" key="1">
    <source>
        <dbReference type="EMBL" id="CCB88037.1"/>
    </source>
</evidence>
<dbReference type="STRING" id="331113.SNE_A01600"/>
<accession>F8L5E2</accession>
<proteinExistence type="predicted"/>
<reference key="1">
    <citation type="journal article" date="2011" name="Mol. Biol. Evol.">
        <title>Unity in variety -- the pan-genome of the Chlamydiae.</title>
        <authorList>
            <person name="Collingro A."/>
            <person name="Tischler P."/>
            <person name="Weinmaier T."/>
            <person name="Penz T."/>
            <person name="Heinz E."/>
            <person name="Brunham R.C."/>
            <person name="Read T.D."/>
            <person name="Bavoil P.M."/>
            <person name="Sachse K."/>
            <person name="Kahane S."/>
            <person name="Friedman M.G."/>
            <person name="Rattei T."/>
            <person name="Myers G.S.A."/>
            <person name="Horn M."/>
        </authorList>
    </citation>
    <scope>NUCLEOTIDE SEQUENCE</scope>
    <source>
        <strain>Z</strain>
    </source>
</reference>
<reference evidence="1 2" key="2">
    <citation type="journal article" date="2011" name="Mol. Biol. Evol.">
        <title>Unity in variety--the pan-genome of the Chlamydiae.</title>
        <authorList>
            <person name="Collingro A."/>
            <person name="Tischler P."/>
            <person name="Weinmaier T."/>
            <person name="Penz T."/>
            <person name="Heinz E."/>
            <person name="Brunham R.C."/>
            <person name="Read T.D."/>
            <person name="Bavoil P.M."/>
            <person name="Sachse K."/>
            <person name="Kahane S."/>
            <person name="Friedman M.G."/>
            <person name="Rattei T."/>
            <person name="Myers G.S."/>
            <person name="Horn M."/>
        </authorList>
    </citation>
    <scope>NUCLEOTIDE SEQUENCE [LARGE SCALE GENOMIC DNA]</scope>
    <source>
        <strain evidence="2">ATCC VR-1471 / Z</strain>
    </source>
</reference>
<dbReference type="HOGENOM" id="CLU_3415023_0_0_0"/>
<dbReference type="Proteomes" id="UP000000496">
    <property type="component" value="Chromosome gsn.131"/>
</dbReference>
<protein>
    <submittedName>
        <fullName evidence="1">Uncharacterized protein</fullName>
    </submittedName>
</protein>
<dbReference type="KEGG" id="sng:SNE_A01600"/>